<feature type="transmembrane region" description="Helical" evidence="9">
    <location>
        <begin position="12"/>
        <end position="29"/>
    </location>
</feature>
<keyword evidence="4" id="KW-0256">Endoplasmic reticulum</keyword>
<dbReference type="AlphaFoldDB" id="A0A196S822"/>
<evidence type="ECO:0000313" key="11">
    <source>
        <dbReference type="Proteomes" id="UP000078348"/>
    </source>
</evidence>
<comment type="caution">
    <text evidence="10">The sequence shown here is derived from an EMBL/GenBank/DDBJ whole genome shotgun (WGS) entry which is preliminary data.</text>
</comment>
<dbReference type="Proteomes" id="UP000078348">
    <property type="component" value="Unassembled WGS sequence"/>
</dbReference>
<evidence type="ECO:0000256" key="1">
    <source>
        <dbReference type="ARBA" id="ARBA00004648"/>
    </source>
</evidence>
<sequence length="170" mass="20067">MHSYYARANTVFFTAVYSLAAVGVFYALLKVSKPFKGELIRFDNATVDEIMSDRYDRFVFPLISLNLAYDLRGDWDYNTRSLYAYIVVSFDGDHEQHDMIMWDKIIMSKEDAVFNKTIENRYILFNDDRSIFGKEVTISFRYQIQPTVGFQRDFVFPNEQKVLIPDRKSQ</sequence>
<dbReference type="GO" id="GO:0006465">
    <property type="term" value="P:signal peptide processing"/>
    <property type="evidence" value="ECO:0007669"/>
    <property type="project" value="InterPro"/>
</dbReference>
<evidence type="ECO:0000256" key="7">
    <source>
        <dbReference type="ARBA" id="ARBA00023136"/>
    </source>
</evidence>
<evidence type="ECO:0000256" key="3">
    <source>
        <dbReference type="ARBA" id="ARBA00022692"/>
    </source>
</evidence>
<accession>A0A196S822</accession>
<dbReference type="Pfam" id="PF04573">
    <property type="entry name" value="SPC22"/>
    <property type="match status" value="1"/>
</dbReference>
<keyword evidence="3 9" id="KW-0812">Transmembrane</keyword>
<dbReference type="PIRSF" id="PIRSF016089">
    <property type="entry name" value="SPC22"/>
    <property type="match status" value="1"/>
</dbReference>
<proteinExistence type="inferred from homology"/>
<organism evidence="10 11">
    <name type="scientific">Blastocystis sp. subtype 1 (strain ATCC 50177 / NandII)</name>
    <dbReference type="NCBI Taxonomy" id="478820"/>
    <lineage>
        <taxon>Eukaryota</taxon>
        <taxon>Sar</taxon>
        <taxon>Stramenopiles</taxon>
        <taxon>Bigyra</taxon>
        <taxon>Opalozoa</taxon>
        <taxon>Opalinata</taxon>
        <taxon>Blastocystidae</taxon>
        <taxon>Blastocystis</taxon>
    </lineage>
</organism>
<evidence type="ECO:0000256" key="6">
    <source>
        <dbReference type="ARBA" id="ARBA00022989"/>
    </source>
</evidence>
<comment type="similarity">
    <text evidence="2">Belongs to the SPCS3 family.</text>
</comment>
<comment type="subcellular location">
    <subcellularLocation>
        <location evidence="1">Endoplasmic reticulum membrane</location>
        <topology evidence="1">Single-pass type II membrane protein</topology>
    </subcellularLocation>
</comment>
<evidence type="ECO:0000256" key="4">
    <source>
        <dbReference type="ARBA" id="ARBA00022824"/>
    </source>
</evidence>
<dbReference type="EMBL" id="LXWW01000453">
    <property type="protein sequence ID" value="OAO13195.1"/>
    <property type="molecule type" value="Genomic_DNA"/>
</dbReference>
<evidence type="ECO:0000256" key="2">
    <source>
        <dbReference type="ARBA" id="ARBA00009289"/>
    </source>
</evidence>
<evidence type="ECO:0000256" key="5">
    <source>
        <dbReference type="ARBA" id="ARBA00022968"/>
    </source>
</evidence>
<evidence type="ECO:0000313" key="10">
    <source>
        <dbReference type="EMBL" id="OAO13195.1"/>
    </source>
</evidence>
<evidence type="ECO:0000256" key="9">
    <source>
        <dbReference type="SAM" id="Phobius"/>
    </source>
</evidence>
<dbReference type="OrthoDB" id="10261524at2759"/>
<evidence type="ECO:0000256" key="8">
    <source>
        <dbReference type="ARBA" id="ARBA00029556"/>
    </source>
</evidence>
<name>A0A196S822_BLAHN</name>
<dbReference type="GO" id="GO:0045047">
    <property type="term" value="P:protein targeting to ER"/>
    <property type="evidence" value="ECO:0007669"/>
    <property type="project" value="TreeGrafter"/>
</dbReference>
<keyword evidence="6 9" id="KW-1133">Transmembrane helix</keyword>
<gene>
    <name evidence="10" type="ORF">AV274_5137</name>
</gene>
<reference evidence="10 11" key="1">
    <citation type="submission" date="2016-05" db="EMBL/GenBank/DDBJ databases">
        <title>Nuclear genome of Blastocystis sp. subtype 1 NandII.</title>
        <authorList>
            <person name="Gentekaki E."/>
            <person name="Curtis B."/>
            <person name="Stairs C."/>
            <person name="Eme L."/>
            <person name="Herman E."/>
            <person name="Klimes V."/>
            <person name="Arias M.C."/>
            <person name="Elias M."/>
            <person name="Hilliou F."/>
            <person name="Klute M."/>
            <person name="Malik S.-B."/>
            <person name="Pightling A."/>
            <person name="Rachubinski R."/>
            <person name="Salas D."/>
            <person name="Schlacht A."/>
            <person name="Suga H."/>
            <person name="Archibald J."/>
            <person name="Ball S.G."/>
            <person name="Clark G."/>
            <person name="Dacks J."/>
            <person name="Van Der Giezen M."/>
            <person name="Tsaousis A."/>
            <person name="Roger A."/>
        </authorList>
    </citation>
    <scope>NUCLEOTIDE SEQUENCE [LARGE SCALE GENOMIC DNA]</scope>
    <source>
        <strain evidence="11">ATCC 50177 / NandII</strain>
    </source>
</reference>
<dbReference type="PANTHER" id="PTHR12804">
    <property type="entry name" value="MICROSOMAL SIGNAL PEPTIDASE 23 KD SUBUNIT SPC22/23"/>
    <property type="match status" value="1"/>
</dbReference>
<protein>
    <recommendedName>
        <fullName evidence="8">Signal peptidase complex subunit 3</fullName>
    </recommendedName>
</protein>
<dbReference type="PANTHER" id="PTHR12804:SF0">
    <property type="entry name" value="SIGNAL PEPTIDASE COMPLEX SUBUNIT 3"/>
    <property type="match status" value="1"/>
</dbReference>
<keyword evidence="5" id="KW-0735">Signal-anchor</keyword>
<dbReference type="STRING" id="478820.A0A196S822"/>
<dbReference type="InterPro" id="IPR007653">
    <property type="entry name" value="SPC3"/>
</dbReference>
<keyword evidence="11" id="KW-1185">Reference proteome</keyword>
<keyword evidence="7 9" id="KW-0472">Membrane</keyword>
<dbReference type="GO" id="GO:0005787">
    <property type="term" value="C:signal peptidase complex"/>
    <property type="evidence" value="ECO:0007669"/>
    <property type="project" value="InterPro"/>
</dbReference>